<dbReference type="RefSeq" id="XP_006822520.1">
    <property type="nucleotide sequence ID" value="XM_006822457.1"/>
</dbReference>
<evidence type="ECO:0000313" key="1">
    <source>
        <dbReference type="Proteomes" id="UP000694865"/>
    </source>
</evidence>
<reference evidence="2" key="1">
    <citation type="submission" date="2025-08" db="UniProtKB">
        <authorList>
            <consortium name="RefSeq"/>
        </authorList>
    </citation>
    <scope>IDENTIFICATION</scope>
    <source>
        <tissue evidence="2">Testes</tissue>
    </source>
</reference>
<organism evidence="1 2">
    <name type="scientific">Saccoglossus kowalevskii</name>
    <name type="common">Acorn worm</name>
    <dbReference type="NCBI Taxonomy" id="10224"/>
    <lineage>
        <taxon>Eukaryota</taxon>
        <taxon>Metazoa</taxon>
        <taxon>Hemichordata</taxon>
        <taxon>Enteropneusta</taxon>
        <taxon>Harrimaniidae</taxon>
        <taxon>Saccoglossus</taxon>
    </lineage>
</organism>
<dbReference type="GeneID" id="100367694"/>
<accession>A0ABM0MR79</accession>
<gene>
    <name evidence="2" type="primary">LOC100367694</name>
</gene>
<dbReference type="Proteomes" id="UP000694865">
    <property type="component" value="Unplaced"/>
</dbReference>
<proteinExistence type="predicted"/>
<name>A0ABM0MR79_SACKO</name>
<keyword evidence="1" id="KW-1185">Reference proteome</keyword>
<evidence type="ECO:0000313" key="2">
    <source>
        <dbReference type="RefSeq" id="XP_006822520.1"/>
    </source>
</evidence>
<protein>
    <submittedName>
        <fullName evidence="2">Uncharacterized protein LOC100367694</fullName>
    </submittedName>
</protein>
<sequence>MADTRQEGIREMVSALKYAYECDYPEREVYWLQKVCDDYYGGDVSEMKHKYLTPTLTLLKRMKEVNFPLTKNNKVIVHLFPFKHALNVGEFYFQTSKSCPGELALKFTKYSTQDEYKNALDNPRYEVQFTTISVEDLAKVFSLSYLENLRRTGKEKNNTERTSVSLRLCVVSDVSEDKSDVVDCEDIMPDNIDEHIKHMDDDDRIQQKASITP</sequence>